<reference evidence="1" key="1">
    <citation type="submission" date="2023-10" db="EMBL/GenBank/DDBJ databases">
        <authorList>
            <person name="Chen Y."/>
            <person name="Shah S."/>
            <person name="Dougan E. K."/>
            <person name="Thang M."/>
            <person name="Chan C."/>
        </authorList>
    </citation>
    <scope>NUCLEOTIDE SEQUENCE [LARGE SCALE GENOMIC DNA]</scope>
</reference>
<organism evidence="1 2">
    <name type="scientific">Prorocentrum cordatum</name>
    <dbReference type="NCBI Taxonomy" id="2364126"/>
    <lineage>
        <taxon>Eukaryota</taxon>
        <taxon>Sar</taxon>
        <taxon>Alveolata</taxon>
        <taxon>Dinophyceae</taxon>
        <taxon>Prorocentrales</taxon>
        <taxon>Prorocentraceae</taxon>
        <taxon>Prorocentrum</taxon>
    </lineage>
</organism>
<comment type="caution">
    <text evidence="1">The sequence shown here is derived from an EMBL/GenBank/DDBJ whole genome shotgun (WGS) entry which is preliminary data.</text>
</comment>
<name>A0ABN9Y7K9_9DINO</name>
<protein>
    <recommendedName>
        <fullName evidence="3">ISXO2-like transposase domain-containing protein</fullName>
    </recommendedName>
</protein>
<dbReference type="Proteomes" id="UP001189429">
    <property type="component" value="Unassembled WGS sequence"/>
</dbReference>
<evidence type="ECO:0000313" key="1">
    <source>
        <dbReference type="EMBL" id="CAK0908582.1"/>
    </source>
</evidence>
<sequence length="194" mass="22669">MDIAKGEDPNTDAATDKPVIWEQWGGMVQRGDQKSLVLFKLDPAKTKRRAPGPGPIRKRDWKPLAYKWVHKRNIILHTDGARSYKLKLEGVKHDWVVHAKKRVMVTGKWITHHDVPDDSKPNKTKRVWVKAGTQIIDRIWGELRKHLGNKKTVNTKALTNKIRSYQWLYWHRGEDLWLATGKMLEEAFLKEHCQ</sequence>
<evidence type="ECO:0000313" key="2">
    <source>
        <dbReference type="Proteomes" id="UP001189429"/>
    </source>
</evidence>
<accession>A0ABN9Y7K9</accession>
<evidence type="ECO:0008006" key="3">
    <source>
        <dbReference type="Google" id="ProtNLM"/>
    </source>
</evidence>
<keyword evidence="2" id="KW-1185">Reference proteome</keyword>
<gene>
    <name evidence="1" type="ORF">PCOR1329_LOCUS83216</name>
</gene>
<dbReference type="EMBL" id="CAUYUJ010022041">
    <property type="protein sequence ID" value="CAK0908582.1"/>
    <property type="molecule type" value="Genomic_DNA"/>
</dbReference>
<proteinExistence type="predicted"/>